<evidence type="ECO:0000313" key="3">
    <source>
        <dbReference type="Proteomes" id="UP000017127"/>
    </source>
</evidence>
<reference evidence="2 3" key="1">
    <citation type="journal article" date="2013" name="Front. Microbiol.">
        <title>Comparative genomic analyses of the cyanobacterium, Lyngbya aestuarii BL J, a powerful hydrogen producer.</title>
        <authorList>
            <person name="Kothari A."/>
            <person name="Vaughn M."/>
            <person name="Garcia-Pichel F."/>
        </authorList>
    </citation>
    <scope>NUCLEOTIDE SEQUENCE [LARGE SCALE GENOMIC DNA]</scope>
    <source>
        <strain evidence="2 3">BL J</strain>
    </source>
</reference>
<evidence type="ECO:0000256" key="1">
    <source>
        <dbReference type="SAM" id="MobiDB-lite"/>
    </source>
</evidence>
<proteinExistence type="predicted"/>
<protein>
    <submittedName>
        <fullName evidence="2">Uncharacterized protein</fullName>
    </submittedName>
</protein>
<evidence type="ECO:0000313" key="2">
    <source>
        <dbReference type="EMBL" id="ERT04288.1"/>
    </source>
</evidence>
<keyword evidence="3" id="KW-1185">Reference proteome</keyword>
<dbReference type="EMBL" id="AUZM01000107">
    <property type="protein sequence ID" value="ERT04288.1"/>
    <property type="molecule type" value="Genomic_DNA"/>
</dbReference>
<accession>U7Q925</accession>
<sequence>MEKLKTANRQMHSFKVERGMDTSRTDAEYQKILKHITELKSQV</sequence>
<organism evidence="2 3">
    <name type="scientific">Lyngbya aestuarii BL J</name>
    <dbReference type="NCBI Taxonomy" id="1348334"/>
    <lineage>
        <taxon>Bacteria</taxon>
        <taxon>Bacillati</taxon>
        <taxon>Cyanobacteriota</taxon>
        <taxon>Cyanophyceae</taxon>
        <taxon>Oscillatoriophycideae</taxon>
        <taxon>Oscillatoriales</taxon>
        <taxon>Microcoleaceae</taxon>
        <taxon>Lyngbya</taxon>
    </lineage>
</organism>
<feature type="region of interest" description="Disordered" evidence="1">
    <location>
        <begin position="1"/>
        <end position="22"/>
    </location>
</feature>
<name>U7Q925_9CYAN</name>
<dbReference type="Proteomes" id="UP000017127">
    <property type="component" value="Unassembled WGS sequence"/>
</dbReference>
<gene>
    <name evidence="2" type="ORF">M595_5754</name>
</gene>
<dbReference type="AlphaFoldDB" id="U7Q925"/>
<comment type="caution">
    <text evidence="2">The sequence shown here is derived from an EMBL/GenBank/DDBJ whole genome shotgun (WGS) entry which is preliminary data.</text>
</comment>